<dbReference type="PANTHER" id="PTHR43463:SF1">
    <property type="entry name" value="NICOTINATE-NUCLEOTIDE--DIMETHYLBENZIMIDAZOLE PHOSPHORIBOSYLTRANSFERASE"/>
    <property type="match status" value="1"/>
</dbReference>
<dbReference type="RefSeq" id="WP_026064072.1">
    <property type="nucleotide sequence ID" value="NZ_CP012251.1"/>
</dbReference>
<evidence type="ECO:0000256" key="9">
    <source>
        <dbReference type="ARBA" id="ARBA00047340"/>
    </source>
</evidence>
<dbReference type="Gene3D" id="3.40.50.10210">
    <property type="match status" value="1"/>
</dbReference>
<evidence type="ECO:0000256" key="4">
    <source>
        <dbReference type="ARBA" id="ARBA00015486"/>
    </source>
</evidence>
<comment type="pathway">
    <text evidence="1 10">Nucleoside biosynthesis; alpha-ribazole biosynthesis; alpha-ribazole from 5,6-dimethylbenzimidazole: step 1/2.</text>
</comment>
<evidence type="ECO:0000256" key="8">
    <source>
        <dbReference type="ARBA" id="ARBA00030686"/>
    </source>
</evidence>
<evidence type="ECO:0000313" key="12">
    <source>
        <dbReference type="EMBL" id="CAD1788708.1"/>
    </source>
</evidence>
<evidence type="ECO:0000256" key="3">
    <source>
        <dbReference type="ARBA" id="ARBA00011991"/>
    </source>
</evidence>
<evidence type="ECO:0000256" key="7">
    <source>
        <dbReference type="ARBA" id="ARBA00022679"/>
    </source>
</evidence>
<dbReference type="Proteomes" id="UP000514411">
    <property type="component" value="Chromosome"/>
</dbReference>
<sequence>MTSDWIHGACAVPDARVRAAALARQEQLTKPHGALGRLEQLAVQLAAWQRNEHPTVQRVWIAVYAADHGVAAEGMSAFPQAVTGEMVRNFARGGAAIAVLARELGARLEVVNLGVVNDPGELPRVRRAWIAPASANICEQPAMSSTQLRDALAAGAESVAQAKSCDTQLFVGGEMGIGNTTSAAALGCALLSQFPQAMAGAGTGLDAEGIAHKATVITRALALHADAATPLERLRRLGGFEIAALVGAYIAAAQAGIPVLVDGFISTAAALVATHLNGGVREWLLFGHRSQERGHAALLRALDAEPLLQLDLRLGEASGAAVAIPLLRHACALHNGMATFAEAGVSDA</sequence>
<dbReference type="CDD" id="cd02439">
    <property type="entry name" value="DMB-PRT_CobT"/>
    <property type="match status" value="1"/>
</dbReference>
<keyword evidence="7 10" id="KW-0808">Transferase</keyword>
<dbReference type="HAMAP" id="MF_00230">
    <property type="entry name" value="CobT"/>
    <property type="match status" value="1"/>
</dbReference>
<dbReference type="EC" id="2.4.2.21" evidence="3 10"/>
<reference evidence="11 13" key="1">
    <citation type="submission" date="2020-07" db="EMBL/GenBank/DDBJ databases">
        <authorList>
            <person name="Teixeira M."/>
        </authorList>
    </citation>
    <scope>NUCLEOTIDE SEQUENCE</scope>
    <source>
        <strain evidence="12">3</strain>
        <strain evidence="11">Xanthomonas arboricola pv. juglandis CPBF 427</strain>
    </source>
</reference>
<feature type="active site" description="Proton acceptor" evidence="10">
    <location>
        <position position="316"/>
    </location>
</feature>
<comment type="function">
    <text evidence="10">Catalyzes the synthesis of alpha-ribazole-5'-phosphate from nicotinate mononucleotide (NAMN) and 5,6-dimethylbenzimidazole (DMB).</text>
</comment>
<name>A0A2N7V2L5_XANCJ</name>
<evidence type="ECO:0000256" key="1">
    <source>
        <dbReference type="ARBA" id="ARBA00005049"/>
    </source>
</evidence>
<dbReference type="UniPathway" id="UPA00061">
    <property type="reaction ID" value="UER00516"/>
</dbReference>
<keyword evidence="6 10" id="KW-0328">Glycosyltransferase</keyword>
<evidence type="ECO:0000256" key="6">
    <source>
        <dbReference type="ARBA" id="ARBA00022676"/>
    </source>
</evidence>
<dbReference type="OrthoDB" id="9781491at2"/>
<proteinExistence type="inferred from homology"/>
<dbReference type="Gene3D" id="1.10.1610.10">
    <property type="match status" value="1"/>
</dbReference>
<organism evidence="11">
    <name type="scientific">Xanthomonas campestris pv. juglandis</name>
    <name type="common">Xanthomonas arboricola pv. juglandis</name>
    <dbReference type="NCBI Taxonomy" id="195709"/>
    <lineage>
        <taxon>Bacteria</taxon>
        <taxon>Pseudomonadati</taxon>
        <taxon>Pseudomonadota</taxon>
        <taxon>Gammaproteobacteria</taxon>
        <taxon>Lysobacterales</taxon>
        <taxon>Lysobacteraceae</taxon>
        <taxon>Xanthomonas</taxon>
    </lineage>
</organism>
<dbReference type="NCBIfam" id="TIGR03160">
    <property type="entry name" value="cobT_DBIPRT"/>
    <property type="match status" value="1"/>
</dbReference>
<accession>A0A2N7V2L5</accession>
<dbReference type="Pfam" id="PF02277">
    <property type="entry name" value="DBI_PRT"/>
    <property type="match status" value="1"/>
</dbReference>
<dbReference type="InterPro" id="IPR003200">
    <property type="entry name" value="Nict_dMeBzImd_PRibTrfase"/>
</dbReference>
<evidence type="ECO:0000256" key="10">
    <source>
        <dbReference type="HAMAP-Rule" id="MF_00230"/>
    </source>
</evidence>
<dbReference type="GO" id="GO:0009236">
    <property type="term" value="P:cobalamin biosynthetic process"/>
    <property type="evidence" value="ECO:0007669"/>
    <property type="project" value="UniProtKB-UniRule"/>
</dbReference>
<evidence type="ECO:0000313" key="13">
    <source>
        <dbReference type="Proteomes" id="UP000514411"/>
    </source>
</evidence>
<dbReference type="FunFam" id="3.40.50.10210:FF:000001">
    <property type="entry name" value="Nicotinate-nucleotide--dimethylbenzimidazole phosphoribosyltransferase"/>
    <property type="match status" value="1"/>
</dbReference>
<comment type="similarity">
    <text evidence="2 10">Belongs to the CobT family.</text>
</comment>
<dbReference type="NCBIfam" id="NF000996">
    <property type="entry name" value="PRK00105.1"/>
    <property type="match status" value="1"/>
</dbReference>
<dbReference type="AlphaFoldDB" id="A0A2N7V2L5"/>
<dbReference type="InterPro" id="IPR023195">
    <property type="entry name" value="Nict_dMeBzImd_PRibTrfase_N"/>
</dbReference>
<evidence type="ECO:0000256" key="5">
    <source>
        <dbReference type="ARBA" id="ARBA00022573"/>
    </source>
</evidence>
<dbReference type="InterPro" id="IPR036087">
    <property type="entry name" value="Nict_dMeBzImd_PRibTrfase_sf"/>
</dbReference>
<evidence type="ECO:0000256" key="2">
    <source>
        <dbReference type="ARBA" id="ARBA00007110"/>
    </source>
</evidence>
<dbReference type="PANTHER" id="PTHR43463">
    <property type="entry name" value="NICOTINATE-NUCLEOTIDE--DIMETHYLBENZIMIDAZOLE PHOSPHORIBOSYLTRANSFERASE"/>
    <property type="match status" value="1"/>
</dbReference>
<dbReference type="EMBL" id="LR824643">
    <property type="protein sequence ID" value="CAD0317553.1"/>
    <property type="molecule type" value="Genomic_DNA"/>
</dbReference>
<evidence type="ECO:0000313" key="11">
    <source>
        <dbReference type="EMBL" id="CAD0317553.1"/>
    </source>
</evidence>
<dbReference type="GO" id="GO:0008939">
    <property type="term" value="F:nicotinate-nucleotide-dimethylbenzimidazole phosphoribosyltransferase activity"/>
    <property type="evidence" value="ECO:0007669"/>
    <property type="project" value="UniProtKB-UniRule"/>
</dbReference>
<gene>
    <name evidence="10 11" type="primary">cobT</name>
    <name evidence="12" type="ORF">XSP_001006</name>
    <name evidence="11" type="ORF">XSP_001018</name>
</gene>
<dbReference type="InterPro" id="IPR017846">
    <property type="entry name" value="Nict_dMeBzImd_PRibTrfase_bact"/>
</dbReference>
<comment type="catalytic activity">
    <reaction evidence="9 10">
        <text>5,6-dimethylbenzimidazole + nicotinate beta-D-ribonucleotide = alpha-ribazole 5'-phosphate + nicotinate + H(+)</text>
        <dbReference type="Rhea" id="RHEA:11196"/>
        <dbReference type="ChEBI" id="CHEBI:15378"/>
        <dbReference type="ChEBI" id="CHEBI:15890"/>
        <dbReference type="ChEBI" id="CHEBI:32544"/>
        <dbReference type="ChEBI" id="CHEBI:57502"/>
        <dbReference type="ChEBI" id="CHEBI:57918"/>
        <dbReference type="EC" id="2.4.2.21"/>
    </reaction>
</comment>
<dbReference type="SUPFAM" id="SSF52733">
    <property type="entry name" value="Nicotinate mononucleotide:5,6-dimethylbenzimidazole phosphoribosyltransferase (CobT)"/>
    <property type="match status" value="1"/>
</dbReference>
<protein>
    <recommendedName>
        <fullName evidence="4 10">Nicotinate-nucleotide--dimethylbenzimidazole phosphoribosyltransferase</fullName>
        <shortName evidence="10">NN:DBI PRT</shortName>
        <ecNumber evidence="3 10">2.4.2.21</ecNumber>
    </recommendedName>
    <alternativeName>
        <fullName evidence="8 10">N(1)-alpha-phosphoribosyltransferase</fullName>
    </alternativeName>
</protein>
<dbReference type="EMBL" id="LR861807">
    <property type="protein sequence ID" value="CAD1788708.1"/>
    <property type="molecule type" value="Genomic_DNA"/>
</dbReference>
<keyword evidence="5 10" id="KW-0169">Cobalamin biosynthesis</keyword>